<protein>
    <submittedName>
        <fullName evidence="2">Pilus assembly protein PilP</fullName>
    </submittedName>
</protein>
<comment type="caution">
    <text evidence="2">The sequence shown here is derived from an EMBL/GenBank/DDBJ whole genome shotgun (WGS) entry which is preliminary data.</text>
</comment>
<keyword evidence="1" id="KW-0732">Signal</keyword>
<feature type="chain" id="PRO_5037364715" evidence="1">
    <location>
        <begin position="20"/>
        <end position="179"/>
    </location>
</feature>
<dbReference type="EMBL" id="JACOGG010000006">
    <property type="protein sequence ID" value="MBC3935274.1"/>
    <property type="molecule type" value="Genomic_DNA"/>
</dbReference>
<dbReference type="PROSITE" id="PS51257">
    <property type="entry name" value="PROKAR_LIPOPROTEIN"/>
    <property type="match status" value="1"/>
</dbReference>
<sequence length="179" mass="19975">MIRKFLVLTVLLGQTLVLSGCGDNGASELTEWMESVKKETKLVTPKLNPPKVYVPVSYEVKSEIDPFNQEKLLAVLARMKPDSGNGLRPNMDRPREELEGYPLDALKMVGVIEKKSARIGLIQSDKKVYQAKQGGYIGQNFGLITKITDAEIQIKETVQDATGEWVERNVKLELQGSQK</sequence>
<dbReference type="InterPro" id="IPR007446">
    <property type="entry name" value="PilP"/>
</dbReference>
<keyword evidence="3" id="KW-1185">Reference proteome</keyword>
<dbReference type="Gene3D" id="2.30.30.830">
    <property type="match status" value="1"/>
</dbReference>
<dbReference type="PIRSF" id="PIRSF016481">
    <property type="entry name" value="Pilus_assembly_PilP"/>
    <property type="match status" value="1"/>
</dbReference>
<dbReference type="RefSeq" id="WP_186880851.1">
    <property type="nucleotide sequence ID" value="NZ_JACOGG010000006.1"/>
</dbReference>
<evidence type="ECO:0000313" key="2">
    <source>
        <dbReference type="EMBL" id="MBC3935274.1"/>
    </source>
</evidence>
<organism evidence="2 3">
    <name type="scientific">Undibacterium rugosum</name>
    <dbReference type="NCBI Taxonomy" id="2762291"/>
    <lineage>
        <taxon>Bacteria</taxon>
        <taxon>Pseudomonadati</taxon>
        <taxon>Pseudomonadota</taxon>
        <taxon>Betaproteobacteria</taxon>
        <taxon>Burkholderiales</taxon>
        <taxon>Oxalobacteraceae</taxon>
        <taxon>Undibacterium</taxon>
    </lineage>
</organism>
<dbReference type="Pfam" id="PF04351">
    <property type="entry name" value="PilP"/>
    <property type="match status" value="1"/>
</dbReference>
<reference evidence="2" key="1">
    <citation type="submission" date="2020-08" db="EMBL/GenBank/DDBJ databases">
        <title>Novel species isolated from subtropical streams in China.</title>
        <authorList>
            <person name="Lu H."/>
        </authorList>
    </citation>
    <scope>NUCLEOTIDE SEQUENCE</scope>
    <source>
        <strain evidence="2">CY7W</strain>
    </source>
</reference>
<name>A0A923I3B4_9BURK</name>
<evidence type="ECO:0000256" key="1">
    <source>
        <dbReference type="SAM" id="SignalP"/>
    </source>
</evidence>
<dbReference type="AlphaFoldDB" id="A0A923I3B4"/>
<evidence type="ECO:0000313" key="3">
    <source>
        <dbReference type="Proteomes" id="UP000612361"/>
    </source>
</evidence>
<accession>A0A923I3B4</accession>
<feature type="signal peptide" evidence="1">
    <location>
        <begin position="1"/>
        <end position="19"/>
    </location>
</feature>
<dbReference type="Proteomes" id="UP000612361">
    <property type="component" value="Unassembled WGS sequence"/>
</dbReference>
<gene>
    <name evidence="2" type="ORF">H8K47_07875</name>
</gene>
<proteinExistence type="predicted"/>